<dbReference type="EMBL" id="JBHUDG010000020">
    <property type="protein sequence ID" value="MFD1630905.1"/>
    <property type="molecule type" value="Genomic_DNA"/>
</dbReference>
<keyword evidence="1" id="KW-0472">Membrane</keyword>
<name>A0ABW4IFE1_9SPHI</name>
<dbReference type="Proteomes" id="UP001597118">
    <property type="component" value="Unassembled WGS sequence"/>
</dbReference>
<reference evidence="3" key="1">
    <citation type="journal article" date="2019" name="Int. J. Syst. Evol. Microbiol.">
        <title>The Global Catalogue of Microorganisms (GCM) 10K type strain sequencing project: providing services to taxonomists for standard genome sequencing and annotation.</title>
        <authorList>
            <consortium name="The Broad Institute Genomics Platform"/>
            <consortium name="The Broad Institute Genome Sequencing Center for Infectious Disease"/>
            <person name="Wu L."/>
            <person name="Ma J."/>
        </authorList>
    </citation>
    <scope>NUCLEOTIDE SEQUENCE [LARGE SCALE GENOMIC DNA]</scope>
    <source>
        <strain evidence="3">CCUG 53762</strain>
    </source>
</reference>
<evidence type="ECO:0000313" key="2">
    <source>
        <dbReference type="EMBL" id="MFD1630905.1"/>
    </source>
</evidence>
<gene>
    <name evidence="2" type="ORF">ACFSAH_13530</name>
</gene>
<keyword evidence="1" id="KW-1133">Transmembrane helix</keyword>
<protein>
    <recommendedName>
        <fullName evidence="4">6-phosphogluconate dehydrogenase</fullName>
    </recommendedName>
</protein>
<evidence type="ECO:0000313" key="3">
    <source>
        <dbReference type="Proteomes" id="UP001597118"/>
    </source>
</evidence>
<organism evidence="2 3">
    <name type="scientific">Pseudopedobacter beijingensis</name>
    <dbReference type="NCBI Taxonomy" id="1207056"/>
    <lineage>
        <taxon>Bacteria</taxon>
        <taxon>Pseudomonadati</taxon>
        <taxon>Bacteroidota</taxon>
        <taxon>Sphingobacteriia</taxon>
        <taxon>Sphingobacteriales</taxon>
        <taxon>Sphingobacteriaceae</taxon>
        <taxon>Pseudopedobacter</taxon>
    </lineage>
</organism>
<keyword evidence="1" id="KW-0812">Transmembrane</keyword>
<evidence type="ECO:0000256" key="1">
    <source>
        <dbReference type="SAM" id="Phobius"/>
    </source>
</evidence>
<keyword evidence="3" id="KW-1185">Reference proteome</keyword>
<comment type="caution">
    <text evidence="2">The sequence shown here is derived from an EMBL/GenBank/DDBJ whole genome shotgun (WGS) entry which is preliminary data.</text>
</comment>
<feature type="transmembrane region" description="Helical" evidence="1">
    <location>
        <begin position="16"/>
        <end position="36"/>
    </location>
</feature>
<sequence>MENNKPQPQKNKRGKLFFYLATIFILFLAAFLYYRYYFVFGEGVKAGQLNYFVKKGYVFKTYEGRLIQSGFRPGSAGGVGSNEFRFSVIDENVAEKLNSNAGSYLELHYKEYLNPLPWRGKSEFIVDSIVSVKPVNNLGNY</sequence>
<evidence type="ECO:0008006" key="4">
    <source>
        <dbReference type="Google" id="ProtNLM"/>
    </source>
</evidence>
<dbReference type="RefSeq" id="WP_379663277.1">
    <property type="nucleotide sequence ID" value="NZ_JBHUDG010000020.1"/>
</dbReference>
<proteinExistence type="predicted"/>
<accession>A0ABW4IFE1</accession>